<dbReference type="GeneID" id="54462620"/>
<evidence type="ECO:0000259" key="1">
    <source>
        <dbReference type="Pfam" id="PF01814"/>
    </source>
</evidence>
<keyword evidence="3" id="KW-1185">Reference proteome</keyword>
<evidence type="ECO:0000313" key="4">
    <source>
        <dbReference type="RefSeq" id="XP_033583231.1"/>
    </source>
</evidence>
<dbReference type="EMBL" id="MU003693">
    <property type="protein sequence ID" value="KAF2816267.1"/>
    <property type="molecule type" value="Genomic_DNA"/>
</dbReference>
<dbReference type="PANTHER" id="PTHR38048:SF2">
    <property type="entry name" value="HEMERYTHRIN-LIKE DOMAIN-CONTAINING PROTEIN"/>
    <property type="match status" value="1"/>
</dbReference>
<dbReference type="Pfam" id="PF01814">
    <property type="entry name" value="Hemerythrin"/>
    <property type="match status" value="1"/>
</dbReference>
<evidence type="ECO:0000313" key="2">
    <source>
        <dbReference type="EMBL" id="KAF2816267.1"/>
    </source>
</evidence>
<reference evidence="4" key="2">
    <citation type="submission" date="2020-04" db="EMBL/GenBank/DDBJ databases">
        <authorList>
            <consortium name="NCBI Genome Project"/>
        </authorList>
    </citation>
    <scope>NUCLEOTIDE SEQUENCE</scope>
    <source>
        <strain evidence="4">CBS 304.34</strain>
    </source>
</reference>
<dbReference type="CDD" id="cd12108">
    <property type="entry name" value="Hr-like"/>
    <property type="match status" value="1"/>
</dbReference>
<organism evidence="2">
    <name type="scientific">Mytilinidion resinicola</name>
    <dbReference type="NCBI Taxonomy" id="574789"/>
    <lineage>
        <taxon>Eukaryota</taxon>
        <taxon>Fungi</taxon>
        <taxon>Dikarya</taxon>
        <taxon>Ascomycota</taxon>
        <taxon>Pezizomycotina</taxon>
        <taxon>Dothideomycetes</taxon>
        <taxon>Pleosporomycetidae</taxon>
        <taxon>Mytilinidiales</taxon>
        <taxon>Mytilinidiaceae</taxon>
        <taxon>Mytilinidion</taxon>
    </lineage>
</organism>
<protein>
    <recommendedName>
        <fullName evidence="1">Hemerythrin-like domain-containing protein</fullName>
    </recommendedName>
</protein>
<dbReference type="PANTHER" id="PTHR38048">
    <property type="entry name" value="EXPRESSED PROTEIN"/>
    <property type="match status" value="1"/>
</dbReference>
<dbReference type="OrthoDB" id="58416at2759"/>
<dbReference type="InterPro" id="IPR053206">
    <property type="entry name" value="Dimeric_xanthone_biosynth"/>
</dbReference>
<reference evidence="4" key="3">
    <citation type="submission" date="2025-04" db="UniProtKB">
        <authorList>
            <consortium name="RefSeq"/>
        </authorList>
    </citation>
    <scope>IDENTIFICATION</scope>
    <source>
        <strain evidence="4">CBS 304.34</strain>
    </source>
</reference>
<dbReference type="AlphaFoldDB" id="A0A6A6Z7T8"/>
<gene>
    <name evidence="2 4" type="ORF">BDZ99DRAFT_471514</name>
</gene>
<sequence>MASPKFSWESGPMKIIPTPFFQTGLTDQYTYVASDMALVHNIFSRAFNGIYLQAPHVHPSEYYAFLSYCKAAFDGLAAHHMGEESHAFPTIEEATGRKGLMQVNIAQHEAFHDGLHKWGEYLSTLLAGDVAGFNAKEMLAIMDTFLEPLTTHLNDEIPTLLALREFGDKLDLKGIVEKEVETVMGSLSKTTQLPLFLLNHDCTFEGGIHNFPPIPPPVRWALMKVLPVFHGSWWKFATCDSTGMPRELYRRGVKPEECGQYWA</sequence>
<name>A0A6A6Z7T8_9PEZI</name>
<dbReference type="Gene3D" id="1.20.120.520">
    <property type="entry name" value="nmb1532 protein domain like"/>
    <property type="match status" value="1"/>
</dbReference>
<dbReference type="InterPro" id="IPR012312">
    <property type="entry name" value="Hemerythrin-like"/>
</dbReference>
<reference evidence="2 4" key="1">
    <citation type="journal article" date="2020" name="Stud. Mycol.">
        <title>101 Dothideomycetes genomes: a test case for predicting lifestyles and emergence of pathogens.</title>
        <authorList>
            <person name="Haridas S."/>
            <person name="Albert R."/>
            <person name="Binder M."/>
            <person name="Bloem J."/>
            <person name="Labutti K."/>
            <person name="Salamov A."/>
            <person name="Andreopoulos B."/>
            <person name="Baker S."/>
            <person name="Barry K."/>
            <person name="Bills G."/>
            <person name="Bluhm B."/>
            <person name="Cannon C."/>
            <person name="Castanera R."/>
            <person name="Culley D."/>
            <person name="Daum C."/>
            <person name="Ezra D."/>
            <person name="Gonzalez J."/>
            <person name="Henrissat B."/>
            <person name="Kuo A."/>
            <person name="Liang C."/>
            <person name="Lipzen A."/>
            <person name="Lutzoni F."/>
            <person name="Magnuson J."/>
            <person name="Mondo S."/>
            <person name="Nolan M."/>
            <person name="Ohm R."/>
            <person name="Pangilinan J."/>
            <person name="Park H.-J."/>
            <person name="Ramirez L."/>
            <person name="Alfaro M."/>
            <person name="Sun H."/>
            <person name="Tritt A."/>
            <person name="Yoshinaga Y."/>
            <person name="Zwiers L.-H."/>
            <person name="Turgeon B."/>
            <person name="Goodwin S."/>
            <person name="Spatafora J."/>
            <person name="Crous P."/>
            <person name="Grigoriev I."/>
        </authorList>
    </citation>
    <scope>NUCLEOTIDE SEQUENCE</scope>
    <source>
        <strain evidence="2 4">CBS 304.34</strain>
    </source>
</reference>
<feature type="domain" description="Hemerythrin-like" evidence="1">
    <location>
        <begin position="37"/>
        <end position="156"/>
    </location>
</feature>
<proteinExistence type="predicted"/>
<dbReference type="Proteomes" id="UP000504636">
    <property type="component" value="Unplaced"/>
</dbReference>
<accession>A0A6A6Z7T8</accession>
<evidence type="ECO:0000313" key="3">
    <source>
        <dbReference type="Proteomes" id="UP000504636"/>
    </source>
</evidence>
<dbReference type="RefSeq" id="XP_033583231.1">
    <property type="nucleotide sequence ID" value="XM_033721727.1"/>
</dbReference>